<dbReference type="Gene3D" id="3.90.1150.200">
    <property type="match status" value="1"/>
</dbReference>
<dbReference type="EMBL" id="OBQF01000003">
    <property type="protein sequence ID" value="SOC42058.1"/>
    <property type="molecule type" value="Genomic_DNA"/>
</dbReference>
<proteinExistence type="predicted"/>
<dbReference type="Proteomes" id="UP000219412">
    <property type="component" value="Unassembled WGS sequence"/>
</dbReference>
<dbReference type="SUPFAM" id="SSF159888">
    <property type="entry name" value="YdhG-like"/>
    <property type="match status" value="1"/>
</dbReference>
<protein>
    <recommendedName>
        <fullName evidence="1">YdhG-like domain-containing protein</fullName>
    </recommendedName>
</protein>
<evidence type="ECO:0000313" key="3">
    <source>
        <dbReference type="Proteomes" id="UP000219412"/>
    </source>
</evidence>
<dbReference type="AlphaFoldDB" id="A0A285UKZ5"/>
<organism evidence="2 3">
    <name type="scientific">Salinicoccus kekensis</name>
    <dbReference type="NCBI Taxonomy" id="714307"/>
    <lineage>
        <taxon>Bacteria</taxon>
        <taxon>Bacillati</taxon>
        <taxon>Bacillota</taxon>
        <taxon>Bacilli</taxon>
        <taxon>Bacillales</taxon>
        <taxon>Staphylococcaceae</taxon>
        <taxon>Salinicoccus</taxon>
    </lineage>
</organism>
<evidence type="ECO:0000313" key="2">
    <source>
        <dbReference type="EMBL" id="SOC42058.1"/>
    </source>
</evidence>
<dbReference type="InterPro" id="IPR014922">
    <property type="entry name" value="YdhG-like"/>
</dbReference>
<gene>
    <name evidence="2" type="ORF">SAMN05878391_1505</name>
</gene>
<reference evidence="3" key="1">
    <citation type="submission" date="2017-08" db="EMBL/GenBank/DDBJ databases">
        <authorList>
            <person name="Varghese N."/>
            <person name="Submissions S."/>
        </authorList>
    </citation>
    <scope>NUCLEOTIDE SEQUENCE [LARGE SCALE GENOMIC DNA]</scope>
    <source>
        <strain evidence="3">DSM 23173</strain>
    </source>
</reference>
<keyword evidence="3" id="KW-1185">Reference proteome</keyword>
<sequence>MTMETFEDYIRTIDDSAHQEQFKEIISWIDSNYPELDQEVKWNTPMYTSNGTFILGIDSAKKHMSISPEEKTMALFTEEIEEAGYSQTKGLFRIKYSDEVDYGLLKKMIDYNIEDKKGYDKFWR</sequence>
<dbReference type="Pfam" id="PF08818">
    <property type="entry name" value="DUF1801"/>
    <property type="match status" value="1"/>
</dbReference>
<accession>A0A285UKZ5</accession>
<name>A0A285UKZ5_9STAP</name>
<feature type="domain" description="YdhG-like" evidence="1">
    <location>
        <begin position="18"/>
        <end position="112"/>
    </location>
</feature>
<evidence type="ECO:0000259" key="1">
    <source>
        <dbReference type="Pfam" id="PF08818"/>
    </source>
</evidence>